<dbReference type="InterPro" id="IPR035965">
    <property type="entry name" value="PAS-like_dom_sf"/>
</dbReference>
<feature type="domain" description="PPM-type phosphatase" evidence="3">
    <location>
        <begin position="414"/>
        <end position="660"/>
    </location>
</feature>
<protein>
    <submittedName>
        <fullName evidence="4">SpoIIE family protein phosphatase</fullName>
    </submittedName>
</protein>
<dbReference type="Gene3D" id="3.30.450.40">
    <property type="match status" value="1"/>
</dbReference>
<dbReference type="InterPro" id="IPR052016">
    <property type="entry name" value="Bact_Sigma-Reg"/>
</dbReference>
<reference evidence="4" key="1">
    <citation type="submission" date="2020-11" db="EMBL/GenBank/DDBJ databases">
        <title>Isolation and identification of active actinomycetes.</title>
        <authorList>
            <person name="Yu B."/>
        </authorList>
    </citation>
    <scope>NUCLEOTIDE SEQUENCE</scope>
    <source>
        <strain evidence="4">NEAU-YB345</strain>
    </source>
</reference>
<name>A0A931B9J6_9ACTN</name>
<dbReference type="FunFam" id="3.60.40.10:FF:000031">
    <property type="entry name" value="PAS sensor protein"/>
    <property type="match status" value="1"/>
</dbReference>
<dbReference type="Pfam" id="PF07228">
    <property type="entry name" value="SpoIIE"/>
    <property type="match status" value="1"/>
</dbReference>
<dbReference type="SMART" id="SM00331">
    <property type="entry name" value="PP2C_SIG"/>
    <property type="match status" value="1"/>
</dbReference>
<dbReference type="PANTHER" id="PTHR43156:SF2">
    <property type="entry name" value="STAGE II SPORULATION PROTEIN E"/>
    <property type="match status" value="1"/>
</dbReference>
<dbReference type="InterPro" id="IPR013656">
    <property type="entry name" value="PAS_4"/>
</dbReference>
<dbReference type="Gene3D" id="3.60.40.10">
    <property type="entry name" value="PPM-type phosphatase domain"/>
    <property type="match status" value="1"/>
</dbReference>
<accession>A0A931B9J6</accession>
<dbReference type="InterPro" id="IPR003594">
    <property type="entry name" value="HATPase_dom"/>
</dbReference>
<dbReference type="InterPro" id="IPR029016">
    <property type="entry name" value="GAF-like_dom_sf"/>
</dbReference>
<sequence length="801" mass="84643">MQRPDRRGCIPGTLKEGGRRGCRSGGRPERGAAGVAGRSGRADDRGMPDEPRRSLAERAFEQSPVPWMLCDATGRLLRINAKMSELGGMSDSGLTDEDLRGRLPSELPLPHIDRSVLEESERLIREVAATGEPITLETYAPRPGESRTGAWAVSYTPVRDADGRLDAVAVSAVEFSEQFAARRRQALLDAAGARIGTSLDVSRTAQDLADVVVPGFADFVSVDLLDGVFRGEEPAAGPPAGDVRLRRAAQAGVGPHLAGLDTGVVGVGLRGSYPPGSPPARCLATGRAGVHTMTDADVVAWLAGDPARSAWAAEHGLASLMTVPVTARETTLGVVVFSRLNDPANHRTRRTGRTVRHDPAAPTSEPFHEDDVPLAEEIVGRAAVWLDNARRYTRERATALTLQHSLLQQRAPRQAAVDVASRYLPASAQAGVGGDWFDVIPLSGTRVALVVGDVTGHGLHASATMGRLRTAVRTLADVDLPPDELLSHLDDLVISLNTENAEAEAEAEAHPDEVDASGGDEASSTDGGSAEIGATCLYAVYDPIARRCVLARAGHPEPALRTPDGRVEYLDVPAGPPLGLGGLAFESAEFELPPGSLLALFTDGLVESRFRDPDQGLAALSDQLAAAGPDPDLAAVCDDVLGALTTLRPRDDVALLLARTRALGADQVADWSVPFDPTFVAEARGLAARQLAHWGLPELTFVTELVVSELVTNAIRYGRPPVRLRLIRDTALICEVSDASGTAPHLRRARSFEEGGRGLMLVAQCSTRWGTRHSPQGKTIWAEQALPTGSPAPGTASAAPA</sequence>
<dbReference type="AlphaFoldDB" id="A0A931B9J6"/>
<dbReference type="EMBL" id="JADPRT010000024">
    <property type="protein sequence ID" value="MBF9073634.1"/>
    <property type="molecule type" value="Genomic_DNA"/>
</dbReference>
<keyword evidence="1" id="KW-0378">Hydrolase</keyword>
<feature type="region of interest" description="Disordered" evidence="2">
    <location>
        <begin position="500"/>
        <end position="527"/>
    </location>
</feature>
<evidence type="ECO:0000256" key="2">
    <source>
        <dbReference type="SAM" id="MobiDB-lite"/>
    </source>
</evidence>
<dbReference type="InterPro" id="IPR036890">
    <property type="entry name" value="HATPase_C_sf"/>
</dbReference>
<dbReference type="GO" id="GO:0016791">
    <property type="term" value="F:phosphatase activity"/>
    <property type="evidence" value="ECO:0007669"/>
    <property type="project" value="TreeGrafter"/>
</dbReference>
<evidence type="ECO:0000256" key="1">
    <source>
        <dbReference type="ARBA" id="ARBA00022801"/>
    </source>
</evidence>
<keyword evidence="5" id="KW-1185">Reference proteome</keyword>
<gene>
    <name evidence="4" type="ORF">I2501_37040</name>
</gene>
<proteinExistence type="predicted"/>
<dbReference type="CDD" id="cd00130">
    <property type="entry name" value="PAS"/>
    <property type="match status" value="1"/>
</dbReference>
<dbReference type="Gene3D" id="3.30.450.20">
    <property type="entry name" value="PAS domain"/>
    <property type="match status" value="1"/>
</dbReference>
<dbReference type="Pfam" id="PF13581">
    <property type="entry name" value="HATPase_c_2"/>
    <property type="match status" value="1"/>
</dbReference>
<dbReference type="Gene3D" id="3.30.565.10">
    <property type="entry name" value="Histidine kinase-like ATPase, C-terminal domain"/>
    <property type="match status" value="1"/>
</dbReference>
<dbReference type="Proteomes" id="UP000657385">
    <property type="component" value="Unassembled WGS sequence"/>
</dbReference>
<feature type="region of interest" description="Disordered" evidence="2">
    <location>
        <begin position="1"/>
        <end position="53"/>
    </location>
</feature>
<dbReference type="InterPro" id="IPR036457">
    <property type="entry name" value="PPM-type-like_dom_sf"/>
</dbReference>
<comment type="caution">
    <text evidence="4">The sequence shown here is derived from an EMBL/GenBank/DDBJ whole genome shotgun (WGS) entry which is preliminary data.</text>
</comment>
<feature type="compositionally biased region" description="Basic and acidic residues" evidence="2">
    <location>
        <begin position="40"/>
        <end position="53"/>
    </location>
</feature>
<evidence type="ECO:0000313" key="4">
    <source>
        <dbReference type="EMBL" id="MBF9073634.1"/>
    </source>
</evidence>
<evidence type="ECO:0000313" key="5">
    <source>
        <dbReference type="Proteomes" id="UP000657385"/>
    </source>
</evidence>
<dbReference type="SUPFAM" id="SSF55785">
    <property type="entry name" value="PYP-like sensor domain (PAS domain)"/>
    <property type="match status" value="1"/>
</dbReference>
<dbReference type="SUPFAM" id="SSF81606">
    <property type="entry name" value="PP2C-like"/>
    <property type="match status" value="1"/>
</dbReference>
<dbReference type="SUPFAM" id="SSF55874">
    <property type="entry name" value="ATPase domain of HSP90 chaperone/DNA topoisomerase II/histidine kinase"/>
    <property type="match status" value="1"/>
</dbReference>
<organism evidence="4 5">
    <name type="scientific">Streptacidiphilus fuscans</name>
    <dbReference type="NCBI Taxonomy" id="2789292"/>
    <lineage>
        <taxon>Bacteria</taxon>
        <taxon>Bacillati</taxon>
        <taxon>Actinomycetota</taxon>
        <taxon>Actinomycetes</taxon>
        <taxon>Kitasatosporales</taxon>
        <taxon>Streptomycetaceae</taxon>
        <taxon>Streptacidiphilus</taxon>
    </lineage>
</organism>
<feature type="region of interest" description="Disordered" evidence="2">
    <location>
        <begin position="345"/>
        <end position="368"/>
    </location>
</feature>
<dbReference type="CDD" id="cd16936">
    <property type="entry name" value="HATPase_RsbW-like"/>
    <property type="match status" value="1"/>
</dbReference>
<dbReference type="InterPro" id="IPR001932">
    <property type="entry name" value="PPM-type_phosphatase-like_dom"/>
</dbReference>
<dbReference type="FunFam" id="3.30.565.10:FF:000028">
    <property type="entry name" value="PAS sensor protein"/>
    <property type="match status" value="1"/>
</dbReference>
<dbReference type="PANTHER" id="PTHR43156">
    <property type="entry name" value="STAGE II SPORULATION PROTEIN E-RELATED"/>
    <property type="match status" value="1"/>
</dbReference>
<evidence type="ECO:0000259" key="3">
    <source>
        <dbReference type="SMART" id="SM00331"/>
    </source>
</evidence>
<dbReference type="Pfam" id="PF08448">
    <property type="entry name" value="PAS_4"/>
    <property type="match status" value="1"/>
</dbReference>
<dbReference type="SUPFAM" id="SSF55781">
    <property type="entry name" value="GAF domain-like"/>
    <property type="match status" value="1"/>
</dbReference>
<dbReference type="InterPro" id="IPR000014">
    <property type="entry name" value="PAS"/>
</dbReference>